<accession>A0A3D8YKK6</accession>
<feature type="non-terminal residue" evidence="3">
    <location>
        <position position="145"/>
    </location>
</feature>
<evidence type="ECO:0000313" key="3">
    <source>
        <dbReference type="EMBL" id="REA79974.1"/>
    </source>
</evidence>
<feature type="domain" description="Staphylococcal/Streptococcal toxin OB-fold" evidence="2">
    <location>
        <begin position="20"/>
        <end position="108"/>
    </location>
</feature>
<dbReference type="InterPro" id="IPR013307">
    <property type="entry name" value="Superantigen_bac"/>
</dbReference>
<protein>
    <submittedName>
        <fullName evidence="3">Exotoxin</fullName>
    </submittedName>
</protein>
<evidence type="ECO:0000313" key="4">
    <source>
        <dbReference type="Proteomes" id="UP000256409"/>
    </source>
</evidence>
<dbReference type="Proteomes" id="UP000256409">
    <property type="component" value="Unassembled WGS sequence"/>
</dbReference>
<evidence type="ECO:0000259" key="2">
    <source>
        <dbReference type="Pfam" id="PF01123"/>
    </source>
</evidence>
<sequence>MTKEGNLHKKSDLSGVTLNNLRQIYFYNEKINSENKSTEDQFLDYTLLFNDFFIDDPWYNDLLVQFISKEDASKYKGKKIDLYGSHYGYSCFGGKPHKTACMYGGVTLHDNNKLDEEKKIPVNLWLDGKQTSVPLDTVRTYKKEV</sequence>
<organism evidence="3 4">
    <name type="scientific">Staphylococcus pseudintermedius</name>
    <dbReference type="NCBI Taxonomy" id="283734"/>
    <lineage>
        <taxon>Bacteria</taxon>
        <taxon>Bacillati</taxon>
        <taxon>Bacillota</taxon>
        <taxon>Bacilli</taxon>
        <taxon>Bacillales</taxon>
        <taxon>Staphylococcaceae</taxon>
        <taxon>Staphylococcus</taxon>
        <taxon>Staphylococcus intermedius group</taxon>
    </lineage>
</organism>
<dbReference type="SUPFAM" id="SSF54334">
    <property type="entry name" value="Superantigen toxins, C-terminal domain"/>
    <property type="match status" value="1"/>
</dbReference>
<dbReference type="GO" id="GO:0090729">
    <property type="term" value="F:toxin activity"/>
    <property type="evidence" value="ECO:0007669"/>
    <property type="project" value="InterPro"/>
</dbReference>
<dbReference type="InterPro" id="IPR006173">
    <property type="entry name" value="Staph_tox_OB"/>
</dbReference>
<dbReference type="Gene3D" id="3.10.20.120">
    <property type="match status" value="1"/>
</dbReference>
<dbReference type="SUPFAM" id="SSF50203">
    <property type="entry name" value="Bacterial enterotoxins"/>
    <property type="match status" value="1"/>
</dbReference>
<proteinExistence type="predicted"/>
<feature type="disulfide bond" evidence="1">
    <location>
        <begin position="91"/>
        <end position="101"/>
    </location>
</feature>
<dbReference type="InterPro" id="IPR008992">
    <property type="entry name" value="Enterotoxin"/>
</dbReference>
<dbReference type="GO" id="GO:0005576">
    <property type="term" value="C:extracellular region"/>
    <property type="evidence" value="ECO:0007669"/>
    <property type="project" value="InterPro"/>
</dbReference>
<dbReference type="InterPro" id="IPR006126">
    <property type="entry name" value="Staph/Strept_toxin_CS"/>
</dbReference>
<dbReference type="EMBL" id="QQPC01000208">
    <property type="protein sequence ID" value="REA79974.1"/>
    <property type="molecule type" value="Genomic_DNA"/>
</dbReference>
<evidence type="ECO:0000256" key="1">
    <source>
        <dbReference type="PIRSR" id="PIRSR613307-50"/>
    </source>
</evidence>
<reference evidence="4" key="1">
    <citation type="journal article" date="2018" name="Vet. Microbiol.">
        <title>Molecular epidemiology of methicillin-resistant staphylococci amongst veterinary personnel, personnel-owned pets, patients and the hospital environment of two companion animal veterinary hospitals.</title>
        <authorList>
            <person name="Worthing K.A."/>
            <person name="Brown J."/>
            <person name="Gerber L."/>
            <person name="Abraham S."/>
            <person name="Trott D."/>
            <person name="Norris J.M."/>
        </authorList>
    </citation>
    <scope>NUCLEOTIDE SEQUENCE [LARGE SCALE GENOMIC DNA]</scope>
    <source>
        <strain evidence="4">ST496-2</strain>
    </source>
</reference>
<dbReference type="AlphaFoldDB" id="A0A3D8YKK6"/>
<comment type="caution">
    <text evidence="3">The sequence shown here is derived from an EMBL/GenBank/DDBJ whole genome shotgun (WGS) entry which is preliminary data.</text>
</comment>
<dbReference type="Gene3D" id="2.40.50.110">
    <property type="match status" value="1"/>
</dbReference>
<dbReference type="PROSITE" id="PS00277">
    <property type="entry name" value="STAPH_STREP_TOXIN_1"/>
    <property type="match status" value="1"/>
</dbReference>
<keyword evidence="1" id="KW-1015">Disulfide bond</keyword>
<gene>
    <name evidence="3" type="ORF">DV961_13520</name>
</gene>
<dbReference type="PRINTS" id="PR01898">
    <property type="entry name" value="SAGSUPRFAMLY"/>
</dbReference>
<dbReference type="Pfam" id="PF01123">
    <property type="entry name" value="Stap_Strp_toxin"/>
    <property type="match status" value="1"/>
</dbReference>
<name>A0A3D8YKK6_STAPS</name>
<dbReference type="InterPro" id="IPR016091">
    <property type="entry name" value="SuperAg_toxin_C"/>
</dbReference>